<evidence type="ECO:0000313" key="8">
    <source>
        <dbReference type="EMBL" id="CAB4807288.1"/>
    </source>
</evidence>
<dbReference type="EMBL" id="CAFAAY010000005">
    <property type="protein sequence ID" value="CAB4807288.1"/>
    <property type="molecule type" value="Genomic_DNA"/>
</dbReference>
<keyword evidence="3" id="KW-0032">Aminotransferase</keyword>
<evidence type="ECO:0000256" key="3">
    <source>
        <dbReference type="ARBA" id="ARBA00022576"/>
    </source>
</evidence>
<dbReference type="EMBL" id="CAFBPV010000004">
    <property type="protein sequence ID" value="CAB5023871.1"/>
    <property type="molecule type" value="Genomic_DNA"/>
</dbReference>
<dbReference type="GO" id="GO:0030170">
    <property type="term" value="F:pyridoxal phosphate binding"/>
    <property type="evidence" value="ECO:0007669"/>
    <property type="project" value="InterPro"/>
</dbReference>
<dbReference type="InterPro" id="IPR015424">
    <property type="entry name" value="PyrdxlP-dep_Trfase"/>
</dbReference>
<name>A0A6J6TPJ8_9ZZZZ</name>
<protein>
    <submittedName>
        <fullName evidence="7">Unannotated protein</fullName>
    </submittedName>
</protein>
<dbReference type="GO" id="GO:0006520">
    <property type="term" value="P:amino acid metabolic process"/>
    <property type="evidence" value="ECO:0007669"/>
    <property type="project" value="InterPro"/>
</dbReference>
<dbReference type="Pfam" id="PF00155">
    <property type="entry name" value="Aminotran_1_2"/>
    <property type="match status" value="1"/>
</dbReference>
<dbReference type="InterPro" id="IPR015421">
    <property type="entry name" value="PyrdxlP-dep_Trfase_major"/>
</dbReference>
<dbReference type="CDD" id="cd00609">
    <property type="entry name" value="AAT_like"/>
    <property type="match status" value="1"/>
</dbReference>
<evidence type="ECO:0000259" key="6">
    <source>
        <dbReference type="Pfam" id="PF00155"/>
    </source>
</evidence>
<evidence type="ECO:0000313" key="7">
    <source>
        <dbReference type="EMBL" id="CAB4749381.1"/>
    </source>
</evidence>
<comment type="similarity">
    <text evidence="2">Belongs to the class-I pyridoxal-phosphate-dependent aminotransferase family.</text>
</comment>
<dbReference type="Gene3D" id="3.90.1150.10">
    <property type="entry name" value="Aspartate Aminotransferase, domain 1"/>
    <property type="match status" value="1"/>
</dbReference>
<dbReference type="GO" id="GO:0008483">
    <property type="term" value="F:transaminase activity"/>
    <property type="evidence" value="ECO:0007669"/>
    <property type="project" value="UniProtKB-KW"/>
</dbReference>
<dbReference type="InterPro" id="IPR004839">
    <property type="entry name" value="Aminotransferase_I/II_large"/>
</dbReference>
<evidence type="ECO:0000313" key="10">
    <source>
        <dbReference type="EMBL" id="CAB5023871.1"/>
    </source>
</evidence>
<dbReference type="InterPro" id="IPR015422">
    <property type="entry name" value="PyrdxlP-dep_Trfase_small"/>
</dbReference>
<evidence type="ECO:0000256" key="1">
    <source>
        <dbReference type="ARBA" id="ARBA00001933"/>
    </source>
</evidence>
<sequence>MSYEYVKPLAIGRAWLENYRSLYGQSVFEMDRAIAATPKHADQIDLTHGDTRAFVPPDSAFKDFTKAVKDNTEAYSAYRGSSTVRELIAPRISKLLSVEVDPMSELIITPGSQGALFSALSAFVGPGTIVAFPSVEYFMNERIVSYLGGQSIRIPAKINSDGYIEIDEQELEAAHKSGASVLVFSNPNNPTGGIYSREVCQKLANWAKKYDISVIADQLYCRLIYDKRDYTNIASLPGMKNQTITLLGPSKTESMSGYRVGVALAQSQIINSMESILSMTSLRTAGYAQHALTHWLAEEDGWLEERILQHQEIRDYLVQGLATIPGISIFKPGGSSYIFPSMSETTSINGNNYENDFIFTQDLKKAGILVSPGYQSGIAGRGHFRINFSQNFELIKTSVARIQKLVKND</sequence>
<accession>A0A6J6TPJ8</accession>
<gene>
    <name evidence="7" type="ORF">UFOPK2842_00284</name>
    <name evidence="8" type="ORF">UFOPK3124_00148</name>
    <name evidence="9" type="ORF">UFOPK3480_00379</name>
    <name evidence="10" type="ORF">UFOPK4165_00121</name>
</gene>
<organism evidence="7">
    <name type="scientific">freshwater metagenome</name>
    <dbReference type="NCBI Taxonomy" id="449393"/>
    <lineage>
        <taxon>unclassified sequences</taxon>
        <taxon>metagenomes</taxon>
        <taxon>ecological metagenomes</taxon>
    </lineage>
</organism>
<evidence type="ECO:0000256" key="4">
    <source>
        <dbReference type="ARBA" id="ARBA00022679"/>
    </source>
</evidence>
<evidence type="ECO:0000256" key="5">
    <source>
        <dbReference type="ARBA" id="ARBA00022898"/>
    </source>
</evidence>
<dbReference type="SUPFAM" id="SSF53383">
    <property type="entry name" value="PLP-dependent transferases"/>
    <property type="match status" value="1"/>
</dbReference>
<dbReference type="PANTHER" id="PTHR46383:SF1">
    <property type="entry name" value="ASPARTATE AMINOTRANSFERASE"/>
    <property type="match status" value="1"/>
</dbReference>
<evidence type="ECO:0000256" key="2">
    <source>
        <dbReference type="ARBA" id="ARBA00007441"/>
    </source>
</evidence>
<comment type="cofactor">
    <cofactor evidence="1">
        <name>pyridoxal 5'-phosphate</name>
        <dbReference type="ChEBI" id="CHEBI:597326"/>
    </cofactor>
</comment>
<keyword evidence="5" id="KW-0663">Pyridoxal phosphate</keyword>
<dbReference type="Gene3D" id="3.40.640.10">
    <property type="entry name" value="Type I PLP-dependent aspartate aminotransferase-like (Major domain)"/>
    <property type="match status" value="1"/>
</dbReference>
<dbReference type="AlphaFoldDB" id="A0A6J6TPJ8"/>
<dbReference type="InterPro" id="IPR050596">
    <property type="entry name" value="AspAT/PAT-like"/>
</dbReference>
<dbReference type="EMBL" id="CAFBLY010000018">
    <property type="protein sequence ID" value="CAB4880779.1"/>
    <property type="molecule type" value="Genomic_DNA"/>
</dbReference>
<evidence type="ECO:0000313" key="9">
    <source>
        <dbReference type="EMBL" id="CAB4880779.1"/>
    </source>
</evidence>
<reference evidence="7" key="1">
    <citation type="submission" date="2020-05" db="EMBL/GenBank/DDBJ databases">
        <authorList>
            <person name="Chiriac C."/>
            <person name="Salcher M."/>
            <person name="Ghai R."/>
            <person name="Kavagutti S V."/>
        </authorList>
    </citation>
    <scope>NUCLEOTIDE SEQUENCE</scope>
</reference>
<feature type="domain" description="Aminotransferase class I/classII large" evidence="6">
    <location>
        <begin position="42"/>
        <end position="391"/>
    </location>
</feature>
<dbReference type="PANTHER" id="PTHR46383">
    <property type="entry name" value="ASPARTATE AMINOTRANSFERASE"/>
    <property type="match status" value="1"/>
</dbReference>
<keyword evidence="4" id="KW-0808">Transferase</keyword>
<proteinExistence type="inferred from homology"/>
<dbReference type="EMBL" id="CAEZZI010000016">
    <property type="protein sequence ID" value="CAB4749381.1"/>
    <property type="molecule type" value="Genomic_DNA"/>
</dbReference>